<feature type="region of interest" description="Disordered" evidence="11">
    <location>
        <begin position="535"/>
        <end position="569"/>
    </location>
</feature>
<feature type="domain" description="Helicase C-terminal" evidence="13">
    <location>
        <begin position="302"/>
        <end position="472"/>
    </location>
</feature>
<feature type="compositionally biased region" description="Basic and acidic residues" evidence="11">
    <location>
        <begin position="557"/>
        <end position="569"/>
    </location>
</feature>
<dbReference type="GO" id="GO:0003724">
    <property type="term" value="F:RNA helicase activity"/>
    <property type="evidence" value="ECO:0007669"/>
    <property type="project" value="UniProtKB-EC"/>
</dbReference>
<feature type="region of interest" description="Disordered" evidence="11">
    <location>
        <begin position="1"/>
        <end position="76"/>
    </location>
</feature>
<evidence type="ECO:0000256" key="7">
    <source>
        <dbReference type="ARBA" id="ARBA00047984"/>
    </source>
</evidence>
<feature type="domain" description="DEAD-box RNA helicase Q" evidence="14">
    <location>
        <begin position="85"/>
        <end position="113"/>
    </location>
</feature>
<dbReference type="GO" id="GO:0016887">
    <property type="term" value="F:ATP hydrolysis activity"/>
    <property type="evidence" value="ECO:0007669"/>
    <property type="project" value="RHEA"/>
</dbReference>
<dbReference type="InterPro" id="IPR001650">
    <property type="entry name" value="Helicase_C-like"/>
</dbReference>
<comment type="domain">
    <text evidence="10">The Q motif is unique to and characteristic of the DEAD box family of RNA helicases and controls ATP binding and hydrolysis.</text>
</comment>
<evidence type="ECO:0000256" key="5">
    <source>
        <dbReference type="ARBA" id="ARBA00022884"/>
    </source>
</evidence>
<evidence type="ECO:0000256" key="4">
    <source>
        <dbReference type="ARBA" id="ARBA00022840"/>
    </source>
</evidence>
<dbReference type="Pfam" id="PF00271">
    <property type="entry name" value="Helicase_C"/>
    <property type="match status" value="1"/>
</dbReference>
<organism evidence="15 16">
    <name type="scientific">Toxoplasma gondii CAST</name>
    <dbReference type="NCBI Taxonomy" id="943122"/>
    <lineage>
        <taxon>Eukaryota</taxon>
        <taxon>Sar</taxon>
        <taxon>Alveolata</taxon>
        <taxon>Apicomplexa</taxon>
        <taxon>Conoidasida</taxon>
        <taxon>Coccidia</taxon>
        <taxon>Eucoccidiorida</taxon>
        <taxon>Eimeriorina</taxon>
        <taxon>Sarcocystidae</taxon>
        <taxon>Toxoplasma</taxon>
    </lineage>
</organism>
<feature type="compositionally biased region" description="Acidic residues" evidence="11">
    <location>
        <begin position="32"/>
        <end position="42"/>
    </location>
</feature>
<dbReference type="Pfam" id="PF00270">
    <property type="entry name" value="DEAD"/>
    <property type="match status" value="1"/>
</dbReference>
<keyword evidence="4 9" id="KW-0067">ATP-binding</keyword>
<comment type="similarity">
    <text evidence="6">Belongs to the DEAD box helicase family. DDX18/HAS1 subfamily.</text>
</comment>
<dbReference type="Proteomes" id="UP000284452">
    <property type="component" value="Unassembled WGS sequence"/>
</dbReference>
<accession>A0A425I1T3</accession>
<evidence type="ECO:0000256" key="6">
    <source>
        <dbReference type="ARBA" id="ARBA00024357"/>
    </source>
</evidence>
<proteinExistence type="inferred from homology"/>
<dbReference type="PROSITE" id="PS00039">
    <property type="entry name" value="DEAD_ATP_HELICASE"/>
    <property type="match status" value="1"/>
</dbReference>
<dbReference type="EMBL" id="AHIV02000799">
    <property type="protein sequence ID" value="RQX72645.1"/>
    <property type="molecule type" value="Genomic_DNA"/>
</dbReference>
<dbReference type="PANTHER" id="PTHR24031">
    <property type="entry name" value="RNA HELICASE"/>
    <property type="match status" value="1"/>
</dbReference>
<dbReference type="InterPro" id="IPR014001">
    <property type="entry name" value="Helicase_ATP-bd"/>
</dbReference>
<dbReference type="SMART" id="SM01178">
    <property type="entry name" value="DUF4217"/>
    <property type="match status" value="1"/>
</dbReference>
<dbReference type="InterPro" id="IPR014014">
    <property type="entry name" value="RNA_helicase_DEAD_Q_motif"/>
</dbReference>
<dbReference type="VEuPathDB" id="ToxoDB:TGCAST_312990"/>
<dbReference type="Gene3D" id="3.40.50.300">
    <property type="entry name" value="P-loop containing nucleotide triphosphate hydrolases"/>
    <property type="match status" value="2"/>
</dbReference>
<dbReference type="SUPFAM" id="SSF52540">
    <property type="entry name" value="P-loop containing nucleoside triphosphate hydrolases"/>
    <property type="match status" value="2"/>
</dbReference>
<protein>
    <recommendedName>
        <fullName evidence="10">ATP-dependent RNA helicase</fullName>
        <ecNumber evidence="10">3.6.4.13</ecNumber>
    </recommendedName>
</protein>
<evidence type="ECO:0000259" key="13">
    <source>
        <dbReference type="PROSITE" id="PS51194"/>
    </source>
</evidence>
<dbReference type="PROSITE" id="PS51194">
    <property type="entry name" value="HELICASE_CTER"/>
    <property type="match status" value="1"/>
</dbReference>
<evidence type="ECO:0000259" key="12">
    <source>
        <dbReference type="PROSITE" id="PS51192"/>
    </source>
</evidence>
<evidence type="ECO:0000256" key="9">
    <source>
        <dbReference type="RuleBase" id="RU000492"/>
    </source>
</evidence>
<dbReference type="Pfam" id="PF13959">
    <property type="entry name" value="CTE_SPB4"/>
    <property type="match status" value="1"/>
</dbReference>
<dbReference type="CDD" id="cd17942">
    <property type="entry name" value="DEADc_DDX18"/>
    <property type="match status" value="1"/>
</dbReference>
<comment type="caution">
    <text evidence="15">The sequence shown here is derived from an EMBL/GenBank/DDBJ whole genome shotgun (WGS) entry which is preliminary data.</text>
</comment>
<keyword evidence="2 9" id="KW-0378">Hydrolase</keyword>
<dbReference type="EC" id="3.6.4.13" evidence="10"/>
<dbReference type="GO" id="GO:0005524">
    <property type="term" value="F:ATP binding"/>
    <property type="evidence" value="ECO:0007669"/>
    <property type="project" value="UniProtKB-UniRule"/>
</dbReference>
<keyword evidence="3 9" id="KW-0347">Helicase</keyword>
<dbReference type="PROSITE" id="PS51192">
    <property type="entry name" value="HELICASE_ATP_BIND_1"/>
    <property type="match status" value="1"/>
</dbReference>
<dbReference type="SMART" id="SM00487">
    <property type="entry name" value="DEXDc"/>
    <property type="match status" value="1"/>
</dbReference>
<comment type="function">
    <text evidence="10">RNA helicase.</text>
</comment>
<keyword evidence="1 9" id="KW-0547">Nucleotide-binding</keyword>
<evidence type="ECO:0000256" key="2">
    <source>
        <dbReference type="ARBA" id="ARBA00022801"/>
    </source>
</evidence>
<dbReference type="InterPro" id="IPR027417">
    <property type="entry name" value="P-loop_NTPase"/>
</dbReference>
<name>A0A425I1T3_TOXGO</name>
<dbReference type="InterPro" id="IPR000629">
    <property type="entry name" value="RNA-helicase_DEAD-box_CS"/>
</dbReference>
<reference evidence="15 16" key="1">
    <citation type="submission" date="2017-10" db="EMBL/GenBank/DDBJ databases">
        <authorList>
            <person name="Sibley D."/>
            <person name="Venepally P."/>
            <person name="Karamycheva S."/>
            <person name="Hadjithomas M."/>
            <person name="Khan A."/>
            <person name="Brunk B."/>
            <person name="Roos D."/>
            <person name="Caler E."/>
            <person name="Lorenzi H."/>
        </authorList>
    </citation>
    <scope>NUCLEOTIDE SEQUENCE [LARGE SCALE GENOMIC DNA]</scope>
    <source>
        <strain evidence="15 16">CAST</strain>
    </source>
</reference>
<feature type="short sequence motif" description="Q motif" evidence="8">
    <location>
        <begin position="85"/>
        <end position="113"/>
    </location>
</feature>
<dbReference type="GO" id="GO:0003723">
    <property type="term" value="F:RNA binding"/>
    <property type="evidence" value="ECO:0007669"/>
    <property type="project" value="UniProtKB-UniRule"/>
</dbReference>
<comment type="catalytic activity">
    <reaction evidence="7 10">
        <text>ATP + H2O = ADP + phosphate + H(+)</text>
        <dbReference type="Rhea" id="RHEA:13065"/>
        <dbReference type="ChEBI" id="CHEBI:15377"/>
        <dbReference type="ChEBI" id="CHEBI:15378"/>
        <dbReference type="ChEBI" id="CHEBI:30616"/>
        <dbReference type="ChEBI" id="CHEBI:43474"/>
        <dbReference type="ChEBI" id="CHEBI:456216"/>
        <dbReference type="EC" id="3.6.4.13"/>
    </reaction>
</comment>
<dbReference type="PROSITE" id="PS51195">
    <property type="entry name" value="Q_MOTIF"/>
    <property type="match status" value="1"/>
</dbReference>
<feature type="domain" description="Helicase ATP-binding" evidence="12">
    <location>
        <begin position="116"/>
        <end position="291"/>
    </location>
</feature>
<evidence type="ECO:0000256" key="8">
    <source>
        <dbReference type="PROSITE-ProRule" id="PRU00552"/>
    </source>
</evidence>
<evidence type="ECO:0000313" key="16">
    <source>
        <dbReference type="Proteomes" id="UP000284452"/>
    </source>
</evidence>
<dbReference type="CDD" id="cd18787">
    <property type="entry name" value="SF2_C_DEAD"/>
    <property type="match status" value="1"/>
</dbReference>
<gene>
    <name evidence="15" type="ORF">TGCAST_312990</name>
</gene>
<dbReference type="AlphaFoldDB" id="A0A425I1T3"/>
<evidence type="ECO:0000256" key="11">
    <source>
        <dbReference type="SAM" id="MobiDB-lite"/>
    </source>
</evidence>
<dbReference type="SMART" id="SM00490">
    <property type="entry name" value="HELICc"/>
    <property type="match status" value="1"/>
</dbReference>
<feature type="compositionally biased region" description="Acidic residues" evidence="11">
    <location>
        <begin position="49"/>
        <end position="61"/>
    </location>
</feature>
<evidence type="ECO:0000256" key="3">
    <source>
        <dbReference type="ARBA" id="ARBA00022806"/>
    </source>
</evidence>
<sequence>MKKNSKRSLAASANASEVEVKKKKKKIRECDPVNEEPTEDQEQMPSSTEEPESEGPTDDSGDSAQQQGVQKTDKATGKDSFFSDVTFESLDICDPVKKALAEMKMERLTEIQAKSIPRLLEGRDVLGAAKTGSGKTLAFLVPAVELLYQVKFLPRNGTGVIVISPTRELSLQIFDVAAELAKFLPQTLGLVIGGANRKHEVEKLQKGVNILVATPGRLLDHLQNTKGFQYSNLLSLVIDEADRILQIGFEEEMNAILQMLPQTRQTCLFSATQSAKVADLARLSLKKPVFVEVKDTVATVRGIQQGYVVCPAEERFLLLFTFLKKNREKKIMVFFSSCMSVRFHDELFNYIDLPTTCIHGKKKQNARMSTYYDFCNAEKGILLCTDVAARGLDIPKVDWIVQYDPPDDPKEYIHRVGRTARGAGGTGKALLFLMAEEIGFLRYLKQAGVPLNEYTFPSNKIANVQSQLERLIEKNYYLHKASQDAYRSYLHAYASHTLKDIFNVHALDLQRVARAFGFSVPPRVELNLKAKSRTKVDKKTQRFSGTGHKFSASNPYGKREEGDRRQFSR</sequence>
<evidence type="ECO:0000256" key="1">
    <source>
        <dbReference type="ARBA" id="ARBA00022741"/>
    </source>
</evidence>
<dbReference type="InterPro" id="IPR025313">
    <property type="entry name" value="SPB4-like_CTE"/>
</dbReference>
<dbReference type="FunFam" id="3.40.50.300:FF:000379">
    <property type="entry name" value="RNA helicase"/>
    <property type="match status" value="1"/>
</dbReference>
<keyword evidence="5 10" id="KW-0694">RNA-binding</keyword>
<evidence type="ECO:0000256" key="10">
    <source>
        <dbReference type="RuleBase" id="RU365068"/>
    </source>
</evidence>
<evidence type="ECO:0000259" key="14">
    <source>
        <dbReference type="PROSITE" id="PS51195"/>
    </source>
</evidence>
<dbReference type="InterPro" id="IPR011545">
    <property type="entry name" value="DEAD/DEAH_box_helicase_dom"/>
</dbReference>
<evidence type="ECO:0000313" key="15">
    <source>
        <dbReference type="EMBL" id="RQX72645.1"/>
    </source>
</evidence>
<dbReference type="InterPro" id="IPR044773">
    <property type="entry name" value="DDX18/Has1_DEADc"/>
</dbReference>